<keyword evidence="3" id="KW-1185">Reference proteome</keyword>
<organism evidence="2 3">
    <name type="scientific">Methanofollis tationis</name>
    <dbReference type="NCBI Taxonomy" id="81417"/>
    <lineage>
        <taxon>Archaea</taxon>
        <taxon>Methanobacteriati</taxon>
        <taxon>Methanobacteriota</taxon>
        <taxon>Stenosarchaea group</taxon>
        <taxon>Methanomicrobia</taxon>
        <taxon>Methanomicrobiales</taxon>
        <taxon>Methanomicrobiaceae</taxon>
        <taxon>Methanofollis</taxon>
    </lineage>
</organism>
<name>A0A7K4HPB1_9EURY</name>
<dbReference type="InterPro" id="IPR029063">
    <property type="entry name" value="SAM-dependent_MTases_sf"/>
</dbReference>
<evidence type="ECO:0000259" key="1">
    <source>
        <dbReference type="Pfam" id="PF13649"/>
    </source>
</evidence>
<dbReference type="Gene3D" id="3.40.50.150">
    <property type="entry name" value="Vaccinia Virus protein VP39"/>
    <property type="match status" value="1"/>
</dbReference>
<dbReference type="Pfam" id="PF13649">
    <property type="entry name" value="Methyltransf_25"/>
    <property type="match status" value="1"/>
</dbReference>
<keyword evidence="2" id="KW-0489">Methyltransferase</keyword>
<accession>A0A7K4HPB1</accession>
<dbReference type="EMBL" id="JABXWR010000001">
    <property type="protein sequence ID" value="NVO66668.1"/>
    <property type="molecule type" value="Genomic_DNA"/>
</dbReference>
<proteinExistence type="predicted"/>
<dbReference type="SUPFAM" id="SSF53335">
    <property type="entry name" value="S-adenosyl-L-methionine-dependent methyltransferases"/>
    <property type="match status" value="1"/>
</dbReference>
<dbReference type="Proteomes" id="UP000570823">
    <property type="component" value="Unassembled WGS sequence"/>
</dbReference>
<feature type="domain" description="Methyltransferase" evidence="1">
    <location>
        <begin position="65"/>
        <end position="149"/>
    </location>
</feature>
<dbReference type="PANTHER" id="PTHR43667">
    <property type="entry name" value="CYCLOPROPANE-FATTY-ACYL-PHOSPHOLIPID SYNTHASE"/>
    <property type="match status" value="1"/>
</dbReference>
<keyword evidence="2" id="KW-0808">Transferase</keyword>
<evidence type="ECO:0000313" key="3">
    <source>
        <dbReference type="Proteomes" id="UP000570823"/>
    </source>
</evidence>
<reference evidence="2 3" key="1">
    <citation type="submission" date="2020-06" db="EMBL/GenBank/DDBJ databases">
        <title>Methanofollis fontis sp. nov., a methanogen isolated from marine sediments near a cold seep at Four-Way Closure Ridge offshore southwestern Taiwan.</title>
        <authorList>
            <person name="Chen S.-C."/>
            <person name="Teng N.-H."/>
            <person name="Lin Y.-S."/>
            <person name="Lai M.-C."/>
            <person name="Chen H.-H."/>
            <person name="Wang C.-C."/>
        </authorList>
    </citation>
    <scope>NUCLEOTIDE SEQUENCE [LARGE SCALE GENOMIC DNA]</scope>
    <source>
        <strain evidence="2 3">DSM 2702</strain>
    </source>
</reference>
<dbReference type="AlphaFoldDB" id="A0A7K4HPB1"/>
<evidence type="ECO:0000313" key="2">
    <source>
        <dbReference type="EMBL" id="NVO66668.1"/>
    </source>
</evidence>
<dbReference type="InterPro" id="IPR041698">
    <property type="entry name" value="Methyltransf_25"/>
</dbReference>
<gene>
    <name evidence="2" type="ORF">HWN36_04945</name>
</gene>
<protein>
    <submittedName>
        <fullName evidence="2">Methyltransferase domain-containing protein</fullName>
    </submittedName>
</protein>
<dbReference type="GO" id="GO:0008168">
    <property type="term" value="F:methyltransferase activity"/>
    <property type="evidence" value="ECO:0007669"/>
    <property type="project" value="UniProtKB-KW"/>
</dbReference>
<sequence length="276" mass="30479">MHRIIDWNELWKAVYAAAPRRKGKDRDPGAAWDKKAAAYEQAVNDEAAIAAQEVGMMALLPGDRVLDMGAGTGRLAVPMAEVAAHVTALDPSERMLEKLAAGMAAKGLTNYSCIRMRWEEAAIGENVEEHDVVVAAYSLGFYDLGAALEKIDATASRSVCLFWHAGEWRTPAEIALRQAVFGGEGEDAGYPDYSYIINILHDREIYADVTVYDVVLTNRYASPEEAAEGWATLHEAPKESLGTITEHFAAMLEPDGAGGYLHRKRRRQAMIRWEKR</sequence>
<comment type="caution">
    <text evidence="2">The sequence shown here is derived from an EMBL/GenBank/DDBJ whole genome shotgun (WGS) entry which is preliminary data.</text>
</comment>
<dbReference type="OrthoDB" id="57427at2157"/>
<dbReference type="CDD" id="cd02440">
    <property type="entry name" value="AdoMet_MTases"/>
    <property type="match status" value="1"/>
</dbReference>
<dbReference type="PANTHER" id="PTHR43667:SF2">
    <property type="entry name" value="FATTY ACID C-METHYL TRANSFERASE"/>
    <property type="match status" value="1"/>
</dbReference>
<dbReference type="RefSeq" id="WP_176788341.1">
    <property type="nucleotide sequence ID" value="NZ_JABXWR010000001.1"/>
</dbReference>
<dbReference type="InterPro" id="IPR050723">
    <property type="entry name" value="CFA/CMAS"/>
</dbReference>
<dbReference type="GO" id="GO:0032259">
    <property type="term" value="P:methylation"/>
    <property type="evidence" value="ECO:0007669"/>
    <property type="project" value="UniProtKB-KW"/>
</dbReference>